<evidence type="ECO:0008006" key="4">
    <source>
        <dbReference type="Google" id="ProtNLM"/>
    </source>
</evidence>
<dbReference type="EMBL" id="BROH01000009">
    <property type="protein sequence ID" value="GKY89060.1"/>
    <property type="molecule type" value="Genomic_DNA"/>
</dbReference>
<gene>
    <name evidence="2" type="ORF">STA1M1_29290</name>
</gene>
<comment type="caution">
    <text evidence="2">The sequence shown here is derived from an EMBL/GenBank/DDBJ whole genome shotgun (WGS) entry which is preliminary data.</text>
</comment>
<dbReference type="InterPro" id="IPR010710">
    <property type="entry name" value="DUF1289"/>
</dbReference>
<sequence length="77" mass="8558">MSEAPLTPCVQICVIHSETGLCTGCLRTRDEIARWSGMSNAERRQVMNELPSRAGAHRQRRGGRAGRLQRRENHGGS</sequence>
<dbReference type="PANTHER" id="PTHR35175:SF2">
    <property type="entry name" value="DUF1289 DOMAIN-CONTAINING PROTEIN"/>
    <property type="match status" value="1"/>
</dbReference>
<feature type="compositionally biased region" description="Basic residues" evidence="1">
    <location>
        <begin position="55"/>
        <end position="68"/>
    </location>
</feature>
<dbReference type="RefSeq" id="WP_281843096.1">
    <property type="nucleotide sequence ID" value="NZ_BROH01000009.1"/>
</dbReference>
<organism evidence="2 3">
    <name type="scientific">Sinisalibacter aestuarii</name>
    <dbReference type="NCBI Taxonomy" id="2949426"/>
    <lineage>
        <taxon>Bacteria</taxon>
        <taxon>Pseudomonadati</taxon>
        <taxon>Pseudomonadota</taxon>
        <taxon>Alphaproteobacteria</taxon>
        <taxon>Rhodobacterales</taxon>
        <taxon>Roseobacteraceae</taxon>
        <taxon>Sinisalibacter</taxon>
    </lineage>
</organism>
<evidence type="ECO:0000313" key="3">
    <source>
        <dbReference type="Proteomes" id="UP001144205"/>
    </source>
</evidence>
<evidence type="ECO:0000313" key="2">
    <source>
        <dbReference type="EMBL" id="GKY89060.1"/>
    </source>
</evidence>
<name>A0ABQ5LVP3_9RHOB</name>
<dbReference type="Proteomes" id="UP001144205">
    <property type="component" value="Unassembled WGS sequence"/>
</dbReference>
<proteinExistence type="predicted"/>
<dbReference type="Pfam" id="PF06945">
    <property type="entry name" value="DUF1289"/>
    <property type="match status" value="1"/>
</dbReference>
<accession>A0ABQ5LVP3</accession>
<dbReference type="PANTHER" id="PTHR35175">
    <property type="entry name" value="DUF1289 DOMAIN-CONTAINING PROTEIN"/>
    <property type="match status" value="1"/>
</dbReference>
<evidence type="ECO:0000256" key="1">
    <source>
        <dbReference type="SAM" id="MobiDB-lite"/>
    </source>
</evidence>
<reference evidence="2" key="1">
    <citation type="journal article" date="2023" name="Int. J. Syst. Evol. Microbiol.">
        <title>Sinisalibacter aestuarii sp. nov., isolated from estuarine sediment of the Arakawa River.</title>
        <authorList>
            <person name="Arafat S.T."/>
            <person name="Hirano S."/>
            <person name="Sato A."/>
            <person name="Takeuchi K."/>
            <person name="Yasuda T."/>
            <person name="Terahara T."/>
            <person name="Hamada M."/>
            <person name="Kobayashi T."/>
        </authorList>
    </citation>
    <scope>NUCLEOTIDE SEQUENCE</scope>
    <source>
        <strain evidence="2">B-399</strain>
    </source>
</reference>
<protein>
    <recommendedName>
        <fullName evidence="4">DUF1289 domain-containing protein</fullName>
    </recommendedName>
</protein>
<keyword evidence="3" id="KW-1185">Reference proteome</keyword>
<feature type="region of interest" description="Disordered" evidence="1">
    <location>
        <begin position="48"/>
        <end position="77"/>
    </location>
</feature>